<dbReference type="Proteomes" id="UP001527052">
    <property type="component" value="Unassembled WGS sequence"/>
</dbReference>
<comment type="caution">
    <text evidence="1">The sequence shown here is derived from an EMBL/GenBank/DDBJ whole genome shotgun (WGS) entry which is preliminary data.</text>
</comment>
<proteinExistence type="predicted"/>
<protein>
    <submittedName>
        <fullName evidence="1">Uncharacterized protein</fullName>
    </submittedName>
</protein>
<sequence length="129" mass="14942">MQKKINPVDLVLEIKKDIYLEHISSCEGTLNTPPPDNTDMLSEGVRFYQSLNESQKNLLFYLIKNSISDTISNVFGWLDGVYYLENQTENLELKFEKSANKLNGSLQDIWLAIEEGDDIDELRKLYDDF</sequence>
<dbReference type="EMBL" id="JAMDLZ010000058">
    <property type="protein sequence ID" value="MCY9549866.1"/>
    <property type="molecule type" value="Genomic_DNA"/>
</dbReference>
<gene>
    <name evidence="1" type="ORF">M5W82_23605</name>
</gene>
<evidence type="ECO:0000313" key="1">
    <source>
        <dbReference type="EMBL" id="MCY9549866.1"/>
    </source>
</evidence>
<accession>A0ABT4EW27</accession>
<reference evidence="1 2" key="1">
    <citation type="submission" date="2022-05" db="EMBL/GenBank/DDBJ databases">
        <title>Genome Sequencing of Bee-Associated Microbes.</title>
        <authorList>
            <person name="Dunlap C."/>
        </authorList>
    </citation>
    <scope>NUCLEOTIDE SEQUENCE [LARGE SCALE GENOMIC DNA]</scope>
    <source>
        <strain evidence="1 2">NRRL BD-083</strain>
    </source>
</reference>
<evidence type="ECO:0000313" key="2">
    <source>
        <dbReference type="Proteomes" id="UP001527052"/>
    </source>
</evidence>
<name>A0ABT4EW27_9BACI</name>
<keyword evidence="2" id="KW-1185">Reference proteome</keyword>
<organism evidence="1 2">
    <name type="scientific">Lysinibacillus xylanilyticus</name>
    <dbReference type="NCBI Taxonomy" id="582475"/>
    <lineage>
        <taxon>Bacteria</taxon>
        <taxon>Bacillati</taxon>
        <taxon>Bacillota</taxon>
        <taxon>Bacilli</taxon>
        <taxon>Bacillales</taxon>
        <taxon>Bacillaceae</taxon>
        <taxon>Lysinibacillus</taxon>
    </lineage>
</organism>
<dbReference type="RefSeq" id="WP_268639758.1">
    <property type="nucleotide sequence ID" value="NZ_JAMDLZ010000058.1"/>
</dbReference>